<organism evidence="1 2">
    <name type="scientific">Fusarium equiseti</name>
    <name type="common">Fusarium scirpi</name>
    <dbReference type="NCBI Taxonomy" id="61235"/>
    <lineage>
        <taxon>Eukaryota</taxon>
        <taxon>Fungi</taxon>
        <taxon>Dikarya</taxon>
        <taxon>Ascomycota</taxon>
        <taxon>Pezizomycotina</taxon>
        <taxon>Sordariomycetes</taxon>
        <taxon>Hypocreomycetidae</taxon>
        <taxon>Hypocreales</taxon>
        <taxon>Nectriaceae</taxon>
        <taxon>Fusarium</taxon>
        <taxon>Fusarium incarnatum-equiseti species complex</taxon>
    </lineage>
</organism>
<dbReference type="EMBL" id="CAJSTJ010000122">
    <property type="protein sequence ID" value="CAG7558098.1"/>
    <property type="molecule type" value="Genomic_DNA"/>
</dbReference>
<name>A0A8J2NBI6_FUSEQ</name>
<dbReference type="PANTHER" id="PTHR38846:SF1">
    <property type="entry name" value="C3H1-TYPE DOMAIN-CONTAINING PROTEIN"/>
    <property type="match status" value="1"/>
</dbReference>
<accession>A0A8J2NBI6</accession>
<comment type="caution">
    <text evidence="1">The sequence shown here is derived from an EMBL/GenBank/DDBJ whole genome shotgun (WGS) entry which is preliminary data.</text>
</comment>
<sequence>MVKQFNDIYGTDPDNLESWQKLCHVLNIEPVPTRLAACRECVRRTHVNLVDLVETANTGLPVTVFETLEQLQDYTIDNGKFFPKQSAHHGGLLKFLLRQIL</sequence>
<gene>
    <name evidence="1" type="ORF">FEQUK3_LOCUS3895</name>
</gene>
<evidence type="ECO:0000313" key="1">
    <source>
        <dbReference type="EMBL" id="CAG7558098.1"/>
    </source>
</evidence>
<protein>
    <submittedName>
        <fullName evidence="1">Uncharacterized protein</fullName>
    </submittedName>
</protein>
<dbReference type="AlphaFoldDB" id="A0A8J2NBI6"/>
<evidence type="ECO:0000313" key="2">
    <source>
        <dbReference type="Proteomes" id="UP000693738"/>
    </source>
</evidence>
<reference evidence="1" key="1">
    <citation type="submission" date="2021-05" db="EMBL/GenBank/DDBJ databases">
        <authorList>
            <person name="Khan N."/>
        </authorList>
    </citation>
    <scope>NUCLEOTIDE SEQUENCE</scope>
</reference>
<dbReference type="PANTHER" id="PTHR38846">
    <property type="entry name" value="C3H1-TYPE DOMAIN-CONTAINING PROTEIN"/>
    <property type="match status" value="1"/>
</dbReference>
<proteinExistence type="predicted"/>
<dbReference type="Proteomes" id="UP000693738">
    <property type="component" value="Unassembled WGS sequence"/>
</dbReference>